<reference evidence="11 13" key="1">
    <citation type="submission" date="2017-09" db="EMBL/GenBank/DDBJ databases">
        <title>Genomics of the genus Arcobacter.</title>
        <authorList>
            <person name="Perez-Cataluna A."/>
            <person name="Figueras M.J."/>
            <person name="Salas-Masso N."/>
        </authorList>
    </citation>
    <scope>NUCLEOTIDE SEQUENCE [LARGE SCALE GENOMIC DNA]</scope>
    <source>
        <strain evidence="11 13">CECT 7837</strain>
    </source>
</reference>
<evidence type="ECO:0000256" key="4">
    <source>
        <dbReference type="ARBA" id="ARBA00022452"/>
    </source>
</evidence>
<feature type="chain" id="PRO_5044584743" evidence="8">
    <location>
        <begin position="21"/>
        <end position="614"/>
    </location>
</feature>
<keyword evidence="3" id="KW-0813">Transport</keyword>
<dbReference type="InterPro" id="IPR010130">
    <property type="entry name" value="T1SS_OMP_TolC"/>
</dbReference>
<accession>A0A347U7M7</accession>
<dbReference type="KEGG" id="aell:AELL_1186"/>
<feature type="signal peptide" evidence="8">
    <location>
        <begin position="1"/>
        <end position="20"/>
    </location>
</feature>
<dbReference type="Proteomes" id="UP000290588">
    <property type="component" value="Unassembled WGS sequence"/>
</dbReference>
<dbReference type="PANTHER" id="PTHR30026:SF22">
    <property type="entry name" value="OUTER MEMBRANE EFFLUX PROTEIN"/>
    <property type="match status" value="1"/>
</dbReference>
<dbReference type="GO" id="GO:0015562">
    <property type="term" value="F:efflux transmembrane transporter activity"/>
    <property type="evidence" value="ECO:0007669"/>
    <property type="project" value="InterPro"/>
</dbReference>
<dbReference type="InterPro" id="IPR007730">
    <property type="entry name" value="SPOR-like_dom"/>
</dbReference>
<evidence type="ECO:0000313" key="10">
    <source>
        <dbReference type="EMBL" id="AXX94855.1"/>
    </source>
</evidence>
<evidence type="ECO:0000313" key="13">
    <source>
        <dbReference type="Proteomes" id="UP000290588"/>
    </source>
</evidence>
<dbReference type="PANTHER" id="PTHR30026">
    <property type="entry name" value="OUTER MEMBRANE PROTEIN TOLC"/>
    <property type="match status" value="1"/>
</dbReference>
<dbReference type="RefSeq" id="WP_118917062.1">
    <property type="nucleotide sequence ID" value="NZ_CP032097.1"/>
</dbReference>
<gene>
    <name evidence="10" type="ORF">AELL_1186</name>
    <name evidence="11" type="ORF">CP962_07200</name>
</gene>
<evidence type="ECO:0000256" key="1">
    <source>
        <dbReference type="ARBA" id="ARBA00004442"/>
    </source>
</evidence>
<dbReference type="AlphaFoldDB" id="A0A347U7M7"/>
<keyword evidence="7" id="KW-0998">Cell outer membrane</keyword>
<evidence type="ECO:0000313" key="11">
    <source>
        <dbReference type="EMBL" id="RXI30547.1"/>
    </source>
</evidence>
<organism evidence="11 13">
    <name type="scientific">Arcobacter ellisii</name>
    <dbReference type="NCBI Taxonomy" id="913109"/>
    <lineage>
        <taxon>Bacteria</taxon>
        <taxon>Pseudomonadati</taxon>
        <taxon>Campylobacterota</taxon>
        <taxon>Epsilonproteobacteria</taxon>
        <taxon>Campylobacterales</taxon>
        <taxon>Arcobacteraceae</taxon>
        <taxon>Arcobacter</taxon>
    </lineage>
</organism>
<dbReference type="GO" id="GO:0042834">
    <property type="term" value="F:peptidoglycan binding"/>
    <property type="evidence" value="ECO:0007669"/>
    <property type="project" value="InterPro"/>
</dbReference>
<evidence type="ECO:0000259" key="9">
    <source>
        <dbReference type="PROSITE" id="PS51724"/>
    </source>
</evidence>
<dbReference type="EMBL" id="NXIG01000006">
    <property type="protein sequence ID" value="RXI30547.1"/>
    <property type="molecule type" value="Genomic_DNA"/>
</dbReference>
<dbReference type="SUPFAM" id="SSF56954">
    <property type="entry name" value="Outer membrane efflux proteins (OEP)"/>
    <property type="match status" value="1"/>
</dbReference>
<dbReference type="GO" id="GO:1990281">
    <property type="term" value="C:efflux pump complex"/>
    <property type="evidence" value="ECO:0007669"/>
    <property type="project" value="TreeGrafter"/>
</dbReference>
<dbReference type="Proteomes" id="UP000262582">
    <property type="component" value="Chromosome"/>
</dbReference>
<dbReference type="Pfam" id="PF02321">
    <property type="entry name" value="OEP"/>
    <property type="match status" value="2"/>
</dbReference>
<dbReference type="GO" id="GO:0015288">
    <property type="term" value="F:porin activity"/>
    <property type="evidence" value="ECO:0007669"/>
    <property type="project" value="TreeGrafter"/>
</dbReference>
<dbReference type="InterPro" id="IPR036680">
    <property type="entry name" value="SPOR-like_sf"/>
</dbReference>
<feature type="domain" description="SPOR" evidence="9">
    <location>
        <begin position="523"/>
        <end position="604"/>
    </location>
</feature>
<dbReference type="Pfam" id="PF05036">
    <property type="entry name" value="SPOR"/>
    <property type="match status" value="1"/>
</dbReference>
<evidence type="ECO:0000256" key="6">
    <source>
        <dbReference type="ARBA" id="ARBA00023136"/>
    </source>
</evidence>
<dbReference type="NCBIfam" id="TIGR01844">
    <property type="entry name" value="type_I_sec_TolC"/>
    <property type="match status" value="1"/>
</dbReference>
<dbReference type="PROSITE" id="PS51724">
    <property type="entry name" value="SPOR"/>
    <property type="match status" value="1"/>
</dbReference>
<dbReference type="OrthoDB" id="9814637at2"/>
<comment type="subcellular location">
    <subcellularLocation>
        <location evidence="1">Cell outer membrane</location>
    </subcellularLocation>
</comment>
<dbReference type="InterPro" id="IPR051906">
    <property type="entry name" value="TolC-like"/>
</dbReference>
<keyword evidence="8" id="KW-0732">Signal</keyword>
<evidence type="ECO:0000313" key="12">
    <source>
        <dbReference type="Proteomes" id="UP000262582"/>
    </source>
</evidence>
<proteinExistence type="inferred from homology"/>
<keyword evidence="6" id="KW-0472">Membrane</keyword>
<dbReference type="InterPro" id="IPR003423">
    <property type="entry name" value="OMP_efflux"/>
</dbReference>
<keyword evidence="4" id="KW-1134">Transmembrane beta strand</keyword>
<evidence type="ECO:0000256" key="8">
    <source>
        <dbReference type="SAM" id="SignalP"/>
    </source>
</evidence>
<reference evidence="10 12" key="2">
    <citation type="submission" date="2018-08" db="EMBL/GenBank/DDBJ databases">
        <title>Complete genome of the Arcobacter ellisii type strain LMG 26155.</title>
        <authorList>
            <person name="Miller W.G."/>
            <person name="Yee E."/>
            <person name="Bono J.L."/>
        </authorList>
    </citation>
    <scope>NUCLEOTIDE SEQUENCE [LARGE SCALE GENOMIC DNA]</scope>
    <source>
        <strain evidence="10 12">LMG 26155</strain>
    </source>
</reference>
<dbReference type="EMBL" id="CP032097">
    <property type="protein sequence ID" value="AXX94855.1"/>
    <property type="molecule type" value="Genomic_DNA"/>
</dbReference>
<evidence type="ECO:0000256" key="5">
    <source>
        <dbReference type="ARBA" id="ARBA00022692"/>
    </source>
</evidence>
<sequence length="614" mass="70066">MKKVCISVFSSIILASSLSAVELNQVLDDVLVNNPLIQERLNNYEKTVYDLKIAKSEYQPTLDYVGKFGYEKTLEQVGGVNDVGYHTYRNSLVLTQNLFNGLNTTYRVKFEEARVMAAAYNYVEQTNDVAFNLIRQYINVLKFNDLHELEKENVLLTRDILEKTQNLADGGSGLISDVKKVDSSLQLAEFNLLTQENNLMDAQFNLAKLTGKRIPKEELTIPSSNFDLPKTKEEALNHAIKFNPSMLVTNYNIETAKAQLVQSRSKFSPTVDFELAYNYDRNTGGDEGHERNYSALIVYRQNLYNGQADINAVRKSKMNIKQEYETQRDIKRQIIEGLDLSWSAYTMLQKQIVFLESYQNQSKATLDLYKEEFEAGTRTLIDLLTAQDDYISARNKLITANYDLVFAKYRVLDAMGELVNSLYKGDAVKYYKPVLADYQNTTDYELQDRSDLDKDKVDDSMDLCDNTSLGMKVDMFGCAVEEKKVIEPVKTNEISSEKELLQNEVSSNEVIAPSNVDKTNSFSKVENGFTINVATFASKDSFNKFISDSKLNSENLYTIKYLTKDSKKELYKVVYGAFDTEKQAYAELAKLPNIVKINKPYIENVKSVKEQYLL</sequence>
<dbReference type="Gene3D" id="3.30.70.1070">
    <property type="entry name" value="Sporulation related repeat"/>
    <property type="match status" value="1"/>
</dbReference>
<keyword evidence="12" id="KW-1185">Reference proteome</keyword>
<keyword evidence="5" id="KW-0812">Transmembrane</keyword>
<protein>
    <submittedName>
        <fullName evidence="10">Type I secretion system outer membrane protein, TolC family</fullName>
    </submittedName>
</protein>
<dbReference type="Gene3D" id="1.20.1600.10">
    <property type="entry name" value="Outer membrane efflux proteins (OEP)"/>
    <property type="match status" value="1"/>
</dbReference>
<evidence type="ECO:0000256" key="3">
    <source>
        <dbReference type="ARBA" id="ARBA00022448"/>
    </source>
</evidence>
<evidence type="ECO:0000256" key="7">
    <source>
        <dbReference type="ARBA" id="ARBA00023237"/>
    </source>
</evidence>
<comment type="similarity">
    <text evidence="2">Belongs to the outer membrane factor (OMF) (TC 1.B.17) family.</text>
</comment>
<name>A0A347U7M7_9BACT</name>
<dbReference type="GO" id="GO:0009279">
    <property type="term" value="C:cell outer membrane"/>
    <property type="evidence" value="ECO:0007669"/>
    <property type="project" value="UniProtKB-SubCell"/>
</dbReference>
<evidence type="ECO:0000256" key="2">
    <source>
        <dbReference type="ARBA" id="ARBA00007613"/>
    </source>
</evidence>